<feature type="domain" description="ENTH" evidence="2">
    <location>
        <begin position="27"/>
        <end position="160"/>
    </location>
</feature>
<dbReference type="GO" id="GO:0030125">
    <property type="term" value="C:clathrin vesicle coat"/>
    <property type="evidence" value="ECO:0007669"/>
    <property type="project" value="TreeGrafter"/>
</dbReference>
<proteinExistence type="predicted"/>
<dbReference type="GO" id="GO:0005886">
    <property type="term" value="C:plasma membrane"/>
    <property type="evidence" value="ECO:0007669"/>
    <property type="project" value="TreeGrafter"/>
</dbReference>
<name>A0A8H4LU54_9HYPO</name>
<dbReference type="EMBL" id="JAAVMX010000008">
    <property type="protein sequence ID" value="KAF4505498.1"/>
    <property type="molecule type" value="Genomic_DNA"/>
</dbReference>
<feature type="region of interest" description="Disordered" evidence="1">
    <location>
        <begin position="225"/>
        <end position="298"/>
    </location>
</feature>
<dbReference type="OrthoDB" id="4033880at2759"/>
<comment type="caution">
    <text evidence="3">The sequence shown here is derived from an EMBL/GenBank/DDBJ whole genome shotgun (WGS) entry which is preliminary data.</text>
</comment>
<dbReference type="PROSITE" id="PS50942">
    <property type="entry name" value="ENTH"/>
    <property type="match status" value="1"/>
</dbReference>
<accession>A0A8H4LU54</accession>
<evidence type="ECO:0000259" key="2">
    <source>
        <dbReference type="PROSITE" id="PS50942"/>
    </source>
</evidence>
<dbReference type="GO" id="GO:0005829">
    <property type="term" value="C:cytosol"/>
    <property type="evidence" value="ECO:0007669"/>
    <property type="project" value="GOC"/>
</dbReference>
<dbReference type="InterPro" id="IPR008942">
    <property type="entry name" value="ENTH_VHS"/>
</dbReference>
<feature type="compositionally biased region" description="Low complexity" evidence="1">
    <location>
        <begin position="440"/>
        <end position="458"/>
    </location>
</feature>
<dbReference type="GO" id="GO:0005543">
    <property type="term" value="F:phospholipid binding"/>
    <property type="evidence" value="ECO:0007669"/>
    <property type="project" value="TreeGrafter"/>
</dbReference>
<reference evidence="3 4" key="1">
    <citation type="journal article" date="2020" name="Genome Biol. Evol.">
        <title>A new high-quality draft genome assembly of the Chinese cordyceps Ophiocordyceps sinensis.</title>
        <authorList>
            <person name="Shu R."/>
            <person name="Zhang J."/>
            <person name="Meng Q."/>
            <person name="Zhang H."/>
            <person name="Zhou G."/>
            <person name="Li M."/>
            <person name="Wu P."/>
            <person name="Zhao Y."/>
            <person name="Chen C."/>
            <person name="Qin Q."/>
        </authorList>
    </citation>
    <scope>NUCLEOTIDE SEQUENCE [LARGE SCALE GENOMIC DNA]</scope>
    <source>
        <strain evidence="3 4">IOZ07</strain>
    </source>
</reference>
<dbReference type="PANTHER" id="PTHR12276">
    <property type="entry name" value="EPSIN/ENT-RELATED"/>
    <property type="match status" value="1"/>
</dbReference>
<feature type="region of interest" description="Disordered" evidence="1">
    <location>
        <begin position="311"/>
        <end position="357"/>
    </location>
</feature>
<dbReference type="AlphaFoldDB" id="A0A8H4LU54"/>
<feature type="compositionally biased region" description="Basic and acidic residues" evidence="1">
    <location>
        <begin position="227"/>
        <end position="240"/>
    </location>
</feature>
<feature type="compositionally biased region" description="Polar residues" evidence="1">
    <location>
        <begin position="414"/>
        <end position="431"/>
    </location>
</feature>
<dbReference type="Gene3D" id="1.25.40.90">
    <property type="match status" value="1"/>
</dbReference>
<dbReference type="PANTHER" id="PTHR12276:SF45">
    <property type="entry name" value="CLATHRIN INTERACTOR 1"/>
    <property type="match status" value="1"/>
</dbReference>
<feature type="compositionally biased region" description="Low complexity" evidence="1">
    <location>
        <begin position="284"/>
        <end position="298"/>
    </location>
</feature>
<sequence>MDLNDLKNTVSNLSLYDIKAGFRKAQNAVMNYTEMEAKVREATNNEPWGSSSTIMQEIANGTFNYQTLNEIMPMIYRRFTEKSAEEWRQIYKALQLLEFLVKHGSERVIDDARGHITLLKMLRQFHYIDQNGKDQGINVRNRAKELAELLGDVERIRSERKKARASKNKYTGAEGGMGLGGGFSGSSSRFGGFGNESSGYGGGNASYGGYSGGVYGDGGGFGGQTSDFRDAGGRGDRFEAYDEFDEDERPAASSSKPARKTERAGVKKSTGDTPKKKEPEVDLFSFDEPSPAAPAASNSSGFAGFGALAGPSGSGGGAADDDEFDDFQSAAPSQQPAAPSGAFGQPLSPPPTSTASWTAHFAAPQPLSAPQKADLGQMVSASSISPAPSATGTLGANYSSFAAPPLQAQPPRQTGFQPSRPNYFGNVQSHAQPKAAPPASSMTGMSGMSGMSGMTTGPTTMANIKPVTSSAGKPAGGAAAGGGDAFGALWDMASAGIKKTATAPPGLAMGQLAKEKSSAGIWGAPAATPSQPRNGGGSASGDLLG</sequence>
<feature type="compositionally biased region" description="Gly residues" evidence="1">
    <location>
        <begin position="534"/>
        <end position="545"/>
    </location>
</feature>
<feature type="compositionally biased region" description="Low complexity" evidence="1">
    <location>
        <begin position="327"/>
        <end position="340"/>
    </location>
</feature>
<keyword evidence="4" id="KW-1185">Reference proteome</keyword>
<feature type="compositionally biased region" description="Basic and acidic residues" evidence="1">
    <location>
        <begin position="259"/>
        <end position="280"/>
    </location>
</feature>
<evidence type="ECO:0000256" key="1">
    <source>
        <dbReference type="SAM" id="MobiDB-lite"/>
    </source>
</evidence>
<dbReference type="GO" id="GO:0030276">
    <property type="term" value="F:clathrin binding"/>
    <property type="evidence" value="ECO:0007669"/>
    <property type="project" value="TreeGrafter"/>
</dbReference>
<dbReference type="GO" id="GO:0006895">
    <property type="term" value="P:Golgi to endosome transport"/>
    <property type="evidence" value="ECO:0007669"/>
    <property type="project" value="TreeGrafter"/>
</dbReference>
<feature type="region of interest" description="Disordered" evidence="1">
    <location>
        <begin position="508"/>
        <end position="545"/>
    </location>
</feature>
<feature type="compositionally biased region" description="Low complexity" evidence="1">
    <location>
        <begin position="403"/>
        <end position="413"/>
    </location>
</feature>
<protein>
    <recommendedName>
        <fullName evidence="2">ENTH domain-containing protein</fullName>
    </recommendedName>
</protein>
<dbReference type="SMART" id="SM00273">
    <property type="entry name" value="ENTH"/>
    <property type="match status" value="1"/>
</dbReference>
<evidence type="ECO:0000313" key="4">
    <source>
        <dbReference type="Proteomes" id="UP000557566"/>
    </source>
</evidence>
<dbReference type="GO" id="GO:0005768">
    <property type="term" value="C:endosome"/>
    <property type="evidence" value="ECO:0007669"/>
    <property type="project" value="TreeGrafter"/>
</dbReference>
<dbReference type="Proteomes" id="UP000557566">
    <property type="component" value="Unassembled WGS sequence"/>
</dbReference>
<feature type="region of interest" description="Disordered" evidence="1">
    <location>
        <begin position="403"/>
        <end position="458"/>
    </location>
</feature>
<dbReference type="GO" id="GO:0006897">
    <property type="term" value="P:endocytosis"/>
    <property type="evidence" value="ECO:0007669"/>
    <property type="project" value="TreeGrafter"/>
</dbReference>
<dbReference type="FunFam" id="1.25.40.90:FF:000006">
    <property type="entry name" value="Clathrin interactor 1"/>
    <property type="match status" value="1"/>
</dbReference>
<dbReference type="SUPFAM" id="SSF48464">
    <property type="entry name" value="ENTH/VHS domain"/>
    <property type="match status" value="1"/>
</dbReference>
<organism evidence="3 4">
    <name type="scientific">Ophiocordyceps sinensis</name>
    <dbReference type="NCBI Taxonomy" id="72228"/>
    <lineage>
        <taxon>Eukaryota</taxon>
        <taxon>Fungi</taxon>
        <taxon>Dikarya</taxon>
        <taxon>Ascomycota</taxon>
        <taxon>Pezizomycotina</taxon>
        <taxon>Sordariomycetes</taxon>
        <taxon>Hypocreomycetidae</taxon>
        <taxon>Hypocreales</taxon>
        <taxon>Ophiocordycipitaceae</taxon>
        <taxon>Ophiocordyceps</taxon>
    </lineage>
</organism>
<dbReference type="Pfam" id="PF01417">
    <property type="entry name" value="ENTH"/>
    <property type="match status" value="1"/>
</dbReference>
<dbReference type="InterPro" id="IPR013809">
    <property type="entry name" value="ENTH"/>
</dbReference>
<evidence type="ECO:0000313" key="3">
    <source>
        <dbReference type="EMBL" id="KAF4505498.1"/>
    </source>
</evidence>
<dbReference type="CDD" id="cd16992">
    <property type="entry name" value="ENTH_Ent3"/>
    <property type="match status" value="1"/>
</dbReference>
<gene>
    <name evidence="3" type="ORF">G6O67_007441</name>
</gene>